<keyword evidence="1" id="KW-0472">Membrane</keyword>
<reference evidence="2 3" key="1">
    <citation type="submission" date="2024-09" db="EMBL/GenBank/DDBJ databases">
        <authorList>
            <person name="Sun Q."/>
            <person name="Mori K."/>
        </authorList>
    </citation>
    <scope>NUCLEOTIDE SEQUENCE [LARGE SCALE GENOMIC DNA]</scope>
    <source>
        <strain evidence="2 3">JCM 12520</strain>
    </source>
</reference>
<accession>A0ABV5VY84</accession>
<proteinExistence type="predicted"/>
<name>A0ABV5VY84_9BACL</name>
<evidence type="ECO:0000313" key="2">
    <source>
        <dbReference type="EMBL" id="MFB9753157.1"/>
    </source>
</evidence>
<protein>
    <submittedName>
        <fullName evidence="2">Small multi-drug export protein</fullName>
    </submittedName>
</protein>
<feature type="transmembrane region" description="Helical" evidence="1">
    <location>
        <begin position="36"/>
        <end position="57"/>
    </location>
</feature>
<dbReference type="RefSeq" id="WP_344902197.1">
    <property type="nucleotide sequence ID" value="NZ_BAAAYO010000001.1"/>
</dbReference>
<keyword evidence="3" id="KW-1185">Reference proteome</keyword>
<dbReference type="Pfam" id="PF06695">
    <property type="entry name" value="Sm_multidrug_ex"/>
    <property type="match status" value="1"/>
</dbReference>
<dbReference type="Proteomes" id="UP001589619">
    <property type="component" value="Unassembled WGS sequence"/>
</dbReference>
<evidence type="ECO:0000313" key="3">
    <source>
        <dbReference type="Proteomes" id="UP001589619"/>
    </source>
</evidence>
<feature type="transmembrane region" description="Helical" evidence="1">
    <location>
        <begin position="78"/>
        <end position="96"/>
    </location>
</feature>
<comment type="caution">
    <text evidence="2">The sequence shown here is derived from an EMBL/GenBank/DDBJ whole genome shotgun (WGS) entry which is preliminary data.</text>
</comment>
<organism evidence="2 3">
    <name type="scientific">Paenibacillus hodogayensis</name>
    <dbReference type="NCBI Taxonomy" id="279208"/>
    <lineage>
        <taxon>Bacteria</taxon>
        <taxon>Bacillati</taxon>
        <taxon>Bacillota</taxon>
        <taxon>Bacilli</taxon>
        <taxon>Bacillales</taxon>
        <taxon>Paenibacillaceae</taxon>
        <taxon>Paenibacillus</taxon>
    </lineage>
</organism>
<evidence type="ECO:0000256" key="1">
    <source>
        <dbReference type="SAM" id="Phobius"/>
    </source>
</evidence>
<keyword evidence="1" id="KW-0812">Transmembrane</keyword>
<keyword evidence="1" id="KW-1133">Transmembrane helix</keyword>
<gene>
    <name evidence="2" type="ORF">ACFFNY_16445</name>
</gene>
<dbReference type="EMBL" id="JBHMAG010000012">
    <property type="protein sequence ID" value="MFB9753157.1"/>
    <property type="molecule type" value="Genomic_DNA"/>
</dbReference>
<sequence length="143" mass="14946">MIDIAKWISVLGTSVLELWAAIPLGFALGLHPVVTGVLSALGSALSALIVVTVGGPLRRWMVRRWENKKKSGKKGSMAVIWDKYGVIGLGLLSPIITGAPLGAVIGVSLGAKSPRLLVWMSVGIVVWTVLLTAAVAFGVASFM</sequence>
<feature type="transmembrane region" description="Helical" evidence="1">
    <location>
        <begin position="116"/>
        <end position="140"/>
    </location>
</feature>
<dbReference type="InterPro" id="IPR009577">
    <property type="entry name" value="Sm_multidrug_ex"/>
</dbReference>
<feature type="transmembrane region" description="Helical" evidence="1">
    <location>
        <begin position="7"/>
        <end position="30"/>
    </location>
</feature>